<proteinExistence type="predicted"/>
<evidence type="ECO:0000313" key="1">
    <source>
        <dbReference type="EMBL" id="AHI20207.1"/>
    </source>
</evidence>
<evidence type="ECO:0000313" key="2">
    <source>
        <dbReference type="Proteomes" id="UP000019226"/>
    </source>
</evidence>
<organism evidence="1 2">
    <name type="scientific">Corynebacterium casei LMG S-19264</name>
    <dbReference type="NCBI Taxonomy" id="1285583"/>
    <lineage>
        <taxon>Bacteria</taxon>
        <taxon>Bacillati</taxon>
        <taxon>Actinomycetota</taxon>
        <taxon>Actinomycetes</taxon>
        <taxon>Mycobacteriales</taxon>
        <taxon>Corynebacteriaceae</taxon>
        <taxon>Corynebacterium</taxon>
    </lineage>
</organism>
<keyword evidence="2" id="KW-1185">Reference proteome</keyword>
<name>A0ABN4CD34_9CORY</name>
<dbReference type="EMBL" id="CP004350">
    <property type="protein sequence ID" value="AHI20207.1"/>
    <property type="molecule type" value="Genomic_DNA"/>
</dbReference>
<reference evidence="2" key="1">
    <citation type="submission" date="2013-02" db="EMBL/GenBank/DDBJ databases">
        <title>The complete genome sequence of Corynebacterium casei LMG S-19264 (=DSM 44701).</title>
        <authorList>
            <person name="Ruckert C."/>
            <person name="Albersmeier A."/>
            <person name="Kalinowski J."/>
        </authorList>
    </citation>
    <scope>NUCLEOTIDE SEQUENCE [LARGE SCALE GENOMIC DNA]</scope>
    <source>
        <strain evidence="2">LMG S-19264</strain>
    </source>
</reference>
<dbReference type="Proteomes" id="UP000019226">
    <property type="component" value="Chromosome"/>
</dbReference>
<gene>
    <name evidence="1" type="ORF">CCASEI_08210</name>
</gene>
<dbReference type="RefSeq" id="WP_025387656.1">
    <property type="nucleotide sequence ID" value="NZ_CP004350.1"/>
</dbReference>
<dbReference type="GeneID" id="82877780"/>
<accession>A0ABN4CD34</accession>
<sequence>MAYFREDMNNVTFVEHMCRTADALFEANVDERQVYEVLGKFWDLRRSEIQEIILSVNEARQQRKEDGVEL</sequence>
<protein>
    <submittedName>
        <fullName evidence="1">Uncharacterized protein</fullName>
    </submittedName>
</protein>